<dbReference type="GeneID" id="9823924"/>
<name>A0A6A5HKJ2_CAERE</name>
<gene>
    <name evidence="2" type="ORF">GCK72_007045</name>
</gene>
<proteinExistence type="predicted"/>
<dbReference type="EMBL" id="WUAV01000002">
    <property type="protein sequence ID" value="KAF1767087.1"/>
    <property type="molecule type" value="Genomic_DNA"/>
</dbReference>
<comment type="caution">
    <text evidence="2">The sequence shown here is derived from an EMBL/GenBank/DDBJ whole genome shotgun (WGS) entry which is preliminary data.</text>
</comment>
<reference evidence="2 3" key="1">
    <citation type="submission" date="2019-12" db="EMBL/GenBank/DDBJ databases">
        <title>Chromosome-level assembly of the Caenorhabditis remanei genome.</title>
        <authorList>
            <person name="Teterina A.A."/>
            <person name="Willis J.H."/>
            <person name="Phillips P.C."/>
        </authorList>
    </citation>
    <scope>NUCLEOTIDE SEQUENCE [LARGE SCALE GENOMIC DNA]</scope>
    <source>
        <strain evidence="2 3">PX506</strain>
        <tissue evidence="2">Whole organism</tissue>
    </source>
</reference>
<dbReference type="KEGG" id="crq:GCK72_007045"/>
<accession>A0A6A5HKJ2</accession>
<dbReference type="RefSeq" id="XP_003110043.2">
    <property type="nucleotide sequence ID" value="XM_003109995.2"/>
</dbReference>
<dbReference type="Proteomes" id="UP000483820">
    <property type="component" value="Chromosome II"/>
</dbReference>
<feature type="compositionally biased region" description="Polar residues" evidence="1">
    <location>
        <begin position="197"/>
        <end position="211"/>
    </location>
</feature>
<evidence type="ECO:0000256" key="1">
    <source>
        <dbReference type="SAM" id="MobiDB-lite"/>
    </source>
</evidence>
<protein>
    <submittedName>
        <fullName evidence="2">Uncharacterized protein</fullName>
    </submittedName>
</protein>
<dbReference type="CTD" id="9823924"/>
<dbReference type="AlphaFoldDB" id="A0A6A5HKJ2"/>
<evidence type="ECO:0000313" key="2">
    <source>
        <dbReference type="EMBL" id="KAF1767087.1"/>
    </source>
</evidence>
<feature type="region of interest" description="Disordered" evidence="1">
    <location>
        <begin position="197"/>
        <end position="219"/>
    </location>
</feature>
<sequence>MNLSSTVDQSLLDLLNMLQGNCANPANTSFPINPPGSLLLPHANSTASIPIDLSMPSSPINRVIERFDINPTIPAPTVPFPINSASITWQNQFFGARRPLAQTVPSATFLEMPKSFPPNPLDNFLAAKTQMSSTLQNTGTTTHLPTSSVPGLLQPFNMLPQADFLGVQTLNSNFAASSLGSLSTALDSVRPGLCMPSGSTLPSSLQNSTRDSPSPPSLTPNLSFMTEREMEKILNSPFSGDCSPQDFARQAYAILARGSPDDQKKKTLEVLEHVIKSPIYEDWINVRTMNIYDPSDVEAIWKPQEVRKPSETKNMFYRWFIKTGRGNSEEAREAWLRMPPATKQEGIERKKWYERSKAIKAEHQFQLSKGYIVVKEETRRLMIRPY</sequence>
<organism evidence="2 3">
    <name type="scientific">Caenorhabditis remanei</name>
    <name type="common">Caenorhabditis vulgaris</name>
    <dbReference type="NCBI Taxonomy" id="31234"/>
    <lineage>
        <taxon>Eukaryota</taxon>
        <taxon>Metazoa</taxon>
        <taxon>Ecdysozoa</taxon>
        <taxon>Nematoda</taxon>
        <taxon>Chromadorea</taxon>
        <taxon>Rhabditida</taxon>
        <taxon>Rhabditina</taxon>
        <taxon>Rhabditomorpha</taxon>
        <taxon>Rhabditoidea</taxon>
        <taxon>Rhabditidae</taxon>
        <taxon>Peloderinae</taxon>
        <taxon>Caenorhabditis</taxon>
    </lineage>
</organism>
<evidence type="ECO:0000313" key="3">
    <source>
        <dbReference type="Proteomes" id="UP000483820"/>
    </source>
</evidence>